<keyword evidence="9 11" id="KW-0472">Membrane</keyword>
<dbReference type="Gene3D" id="1.10.287.70">
    <property type="match status" value="1"/>
</dbReference>
<comment type="caution">
    <text evidence="13">The sequence shown here is derived from an EMBL/GenBank/DDBJ whole genome shotgun (WGS) entry which is preliminary data.</text>
</comment>
<protein>
    <submittedName>
        <fullName evidence="13">Ion transporter</fullName>
    </submittedName>
</protein>
<dbReference type="EMBL" id="JAFMYW010000009">
    <property type="protein sequence ID" value="MBO0951909.1"/>
    <property type="molecule type" value="Genomic_DNA"/>
</dbReference>
<name>A0ABS3JPI0_9BACT</name>
<keyword evidence="7 11" id="KW-1133">Transmembrane helix</keyword>
<dbReference type="InterPro" id="IPR028325">
    <property type="entry name" value="VG_K_chnl"/>
</dbReference>
<proteinExistence type="predicted"/>
<evidence type="ECO:0000313" key="13">
    <source>
        <dbReference type="EMBL" id="MBO0951909.1"/>
    </source>
</evidence>
<evidence type="ECO:0000313" key="14">
    <source>
        <dbReference type="Proteomes" id="UP000664628"/>
    </source>
</evidence>
<feature type="transmembrane region" description="Helical" evidence="11">
    <location>
        <begin position="31"/>
        <end position="50"/>
    </location>
</feature>
<keyword evidence="2" id="KW-0813">Transport</keyword>
<feature type="transmembrane region" description="Helical" evidence="11">
    <location>
        <begin position="217"/>
        <end position="238"/>
    </location>
</feature>
<feature type="transmembrane region" description="Helical" evidence="11">
    <location>
        <begin position="95"/>
        <end position="120"/>
    </location>
</feature>
<organism evidence="13 14">
    <name type="scientific">Fibrella forsythiae</name>
    <dbReference type="NCBI Taxonomy" id="2817061"/>
    <lineage>
        <taxon>Bacteria</taxon>
        <taxon>Pseudomonadati</taxon>
        <taxon>Bacteroidota</taxon>
        <taxon>Cytophagia</taxon>
        <taxon>Cytophagales</taxon>
        <taxon>Spirosomataceae</taxon>
        <taxon>Fibrella</taxon>
    </lineage>
</organism>
<feature type="transmembrane region" description="Helical" evidence="11">
    <location>
        <begin position="157"/>
        <end position="178"/>
    </location>
</feature>
<dbReference type="InterPro" id="IPR005821">
    <property type="entry name" value="Ion_trans_dom"/>
</dbReference>
<feature type="transmembrane region" description="Helical" evidence="11">
    <location>
        <begin position="62"/>
        <end position="83"/>
    </location>
</feature>
<evidence type="ECO:0000256" key="2">
    <source>
        <dbReference type="ARBA" id="ARBA00022448"/>
    </source>
</evidence>
<evidence type="ECO:0000256" key="1">
    <source>
        <dbReference type="ARBA" id="ARBA00004141"/>
    </source>
</evidence>
<accession>A0ABS3JPI0</accession>
<keyword evidence="3" id="KW-0633">Potassium transport</keyword>
<dbReference type="SUPFAM" id="SSF81324">
    <property type="entry name" value="Voltage-gated potassium channels"/>
    <property type="match status" value="1"/>
</dbReference>
<evidence type="ECO:0000256" key="6">
    <source>
        <dbReference type="ARBA" id="ARBA00022958"/>
    </source>
</evidence>
<keyword evidence="4 11" id="KW-0812">Transmembrane</keyword>
<evidence type="ECO:0000259" key="12">
    <source>
        <dbReference type="Pfam" id="PF00520"/>
    </source>
</evidence>
<dbReference type="PANTHER" id="PTHR11537:SF254">
    <property type="entry name" value="POTASSIUM VOLTAGE-GATED CHANNEL PROTEIN SHAB"/>
    <property type="match status" value="1"/>
</dbReference>
<evidence type="ECO:0000256" key="5">
    <source>
        <dbReference type="ARBA" id="ARBA00022826"/>
    </source>
</evidence>
<evidence type="ECO:0000256" key="10">
    <source>
        <dbReference type="ARBA" id="ARBA00023303"/>
    </source>
</evidence>
<dbReference type="PRINTS" id="PR00169">
    <property type="entry name" value="KCHANNEL"/>
</dbReference>
<dbReference type="Pfam" id="PF00520">
    <property type="entry name" value="Ion_trans"/>
    <property type="match status" value="1"/>
</dbReference>
<dbReference type="Proteomes" id="UP000664628">
    <property type="component" value="Unassembled WGS sequence"/>
</dbReference>
<keyword evidence="10" id="KW-0407">Ion channel</keyword>
<keyword evidence="5" id="KW-0631">Potassium channel</keyword>
<dbReference type="PANTHER" id="PTHR11537">
    <property type="entry name" value="VOLTAGE-GATED POTASSIUM CHANNEL"/>
    <property type="match status" value="1"/>
</dbReference>
<evidence type="ECO:0000256" key="9">
    <source>
        <dbReference type="ARBA" id="ARBA00023136"/>
    </source>
</evidence>
<feature type="domain" description="Ion transport" evidence="12">
    <location>
        <begin position="30"/>
        <end position="245"/>
    </location>
</feature>
<evidence type="ECO:0000256" key="3">
    <source>
        <dbReference type="ARBA" id="ARBA00022538"/>
    </source>
</evidence>
<gene>
    <name evidence="13" type="ORF">J2I46_25220</name>
</gene>
<keyword evidence="8" id="KW-0406">Ion transport</keyword>
<evidence type="ECO:0000256" key="7">
    <source>
        <dbReference type="ARBA" id="ARBA00022989"/>
    </source>
</evidence>
<sequence length="277" mass="30665">MSPSTPEKPRTGWRTRLHEVIFEADTAAGKAFDIGLIASILLSVTTVMLESVPSIRTGYGDVLTRIEWFFTILFTIEYLLRLVSVEKPLRYTTSFFGFVDILALLPTYLSLFLPGTQYLFTIRILRLLRVFRILKLSEYLSEASTLMGALHASRRKISVFILTVLLLVVIIGSMMYIVEGEEHGFDSIPTSIYWAIVTLTTVGYGDLSPQTPLGKTLASLVMIMGYGIIAVPTGIVTAELSQVALKSKQVTSQACPNCSQYGHDADALFCKYCGSHL</sequence>
<evidence type="ECO:0000256" key="11">
    <source>
        <dbReference type="SAM" id="Phobius"/>
    </source>
</evidence>
<keyword evidence="14" id="KW-1185">Reference proteome</keyword>
<comment type="subcellular location">
    <subcellularLocation>
        <location evidence="1">Membrane</location>
        <topology evidence="1">Multi-pass membrane protein</topology>
    </subcellularLocation>
</comment>
<reference evidence="13 14" key="1">
    <citation type="submission" date="2021-03" db="EMBL/GenBank/DDBJ databases">
        <title>Fibrella sp. HMF5405 genome sequencing and assembly.</title>
        <authorList>
            <person name="Kang H."/>
            <person name="Kim H."/>
            <person name="Bae S."/>
            <person name="Joh K."/>
        </authorList>
    </citation>
    <scope>NUCLEOTIDE SEQUENCE [LARGE SCALE GENOMIC DNA]</scope>
    <source>
        <strain evidence="13 14">HMF5405</strain>
    </source>
</reference>
<keyword evidence="6" id="KW-0630">Potassium</keyword>
<evidence type="ECO:0000256" key="4">
    <source>
        <dbReference type="ARBA" id="ARBA00022692"/>
    </source>
</evidence>
<dbReference type="RefSeq" id="WP_207331861.1">
    <property type="nucleotide sequence ID" value="NZ_JAFMYW010000009.1"/>
</dbReference>
<evidence type="ECO:0000256" key="8">
    <source>
        <dbReference type="ARBA" id="ARBA00023065"/>
    </source>
</evidence>